<protein>
    <submittedName>
        <fullName evidence="5">Tetratricopeptide (TPR) repeat protein</fullName>
    </submittedName>
</protein>
<dbReference type="RefSeq" id="WP_110402540.1">
    <property type="nucleotide sequence ID" value="NZ_QJJS01000031.1"/>
</dbReference>
<dbReference type="Pfam" id="PF13176">
    <property type="entry name" value="TPR_7"/>
    <property type="match status" value="1"/>
</dbReference>
<feature type="repeat" description="TPR" evidence="3">
    <location>
        <begin position="231"/>
        <end position="264"/>
    </location>
</feature>
<proteinExistence type="predicted"/>
<evidence type="ECO:0000313" key="6">
    <source>
        <dbReference type="Proteomes" id="UP000247811"/>
    </source>
</evidence>
<gene>
    <name evidence="5" type="ORF">C7444_1317</name>
</gene>
<dbReference type="Gene3D" id="3.40.50.2000">
    <property type="entry name" value="Glycogen Phosphorylase B"/>
    <property type="match status" value="1"/>
</dbReference>
<evidence type="ECO:0000256" key="3">
    <source>
        <dbReference type="PROSITE-ProRule" id="PRU00339"/>
    </source>
</evidence>
<dbReference type="SUPFAM" id="SSF53756">
    <property type="entry name" value="UDP-Glycosyltransferase/glycogen phosphorylase"/>
    <property type="match status" value="1"/>
</dbReference>
<accession>A0A318H293</accession>
<dbReference type="EMBL" id="QJJS01000031">
    <property type="protein sequence ID" value="PXW91873.1"/>
    <property type="molecule type" value="Genomic_DNA"/>
</dbReference>
<evidence type="ECO:0000313" key="5">
    <source>
        <dbReference type="EMBL" id="PXW91873.1"/>
    </source>
</evidence>
<dbReference type="Proteomes" id="UP000247811">
    <property type="component" value="Unassembled WGS sequence"/>
</dbReference>
<keyword evidence="1" id="KW-0677">Repeat</keyword>
<keyword evidence="2 3" id="KW-0802">TPR repeat</keyword>
<dbReference type="Gene3D" id="1.25.40.10">
    <property type="entry name" value="Tetratricopeptide repeat domain"/>
    <property type="match status" value="1"/>
</dbReference>
<dbReference type="PANTHER" id="PTHR45586">
    <property type="entry name" value="TPR REPEAT-CONTAINING PROTEIN PA4667"/>
    <property type="match status" value="1"/>
</dbReference>
<evidence type="ECO:0000256" key="2">
    <source>
        <dbReference type="ARBA" id="ARBA00022803"/>
    </source>
</evidence>
<dbReference type="InterPro" id="IPR019734">
    <property type="entry name" value="TPR_rpt"/>
</dbReference>
<sequence>MRFWKFGKTATSAPAEPAPAPATTARVLAIEESIDRQDLPHARLLLDQARAAGLEAPELTLVEAQLCRLEGDTTTALRLCDDLLTTAPDPGRVQYEIAECLLARSDLPGALESLDVAVALSPGLGAAWFKLGETLMRLDRFTEALEPLERADQLARTDKLKILTRYRQGQCLLALDQVQPARLAFEATLALAPDHLEARIHLGHCHLRLDDEPAALACYEQAVARQADPGHILRLNLGSAYQNCGRYAEARALFEQLQRQRPNDHQVRWYLCQLDLLEGRWAAGWAHYRARFAAGASRFRPMPYRLWDGRTIPDQTLLVLADQGLGDEIMYASCFDDLRRRAGRVIIECEPRLLALFQRSFPDLTFLATERENSPAWLAGLPAPDWQIPSGDLPGLFRLADDDFPDRPAYLQADPQQVAAWRQRLSDTLGPGLKVGISWRGGTERTRSRARSLAPEQWAPILQVPGVQFVNLQYGDYHADLARLRALGHAPIHDFPDAIADYDQTAALVGALDLVVTVCTAIVHLGGALGRPVWILTPHAPGWRYTAHARSMAWYPSSRLFRQPAWGEWTPACQELTVALAQLTKNVSPALAAM</sequence>
<name>A0A318H293_9BURK</name>
<evidence type="ECO:0000256" key="4">
    <source>
        <dbReference type="SAM" id="MobiDB-lite"/>
    </source>
</evidence>
<evidence type="ECO:0000256" key="1">
    <source>
        <dbReference type="ARBA" id="ARBA00022737"/>
    </source>
</evidence>
<dbReference type="InterPro" id="IPR011990">
    <property type="entry name" value="TPR-like_helical_dom_sf"/>
</dbReference>
<comment type="caution">
    <text evidence="5">The sequence shown here is derived from an EMBL/GenBank/DDBJ whole genome shotgun (WGS) entry which is preliminary data.</text>
</comment>
<feature type="region of interest" description="Disordered" evidence="4">
    <location>
        <begin position="1"/>
        <end position="20"/>
    </location>
</feature>
<organism evidence="5 6">
    <name type="scientific">Sphaerotilus hippei</name>
    <dbReference type="NCBI Taxonomy" id="744406"/>
    <lineage>
        <taxon>Bacteria</taxon>
        <taxon>Pseudomonadati</taxon>
        <taxon>Pseudomonadota</taxon>
        <taxon>Betaproteobacteria</taxon>
        <taxon>Burkholderiales</taxon>
        <taxon>Sphaerotilaceae</taxon>
        <taxon>Sphaerotilus</taxon>
    </lineage>
</organism>
<dbReference type="SMART" id="SM00028">
    <property type="entry name" value="TPR"/>
    <property type="match status" value="5"/>
</dbReference>
<dbReference type="Pfam" id="PF13432">
    <property type="entry name" value="TPR_16"/>
    <property type="match status" value="2"/>
</dbReference>
<reference evidence="5 6" key="1">
    <citation type="submission" date="2018-05" db="EMBL/GenBank/DDBJ databases">
        <title>Genomic Encyclopedia of Type Strains, Phase IV (KMG-IV): sequencing the most valuable type-strain genomes for metagenomic binning, comparative biology and taxonomic classification.</title>
        <authorList>
            <person name="Goeker M."/>
        </authorList>
    </citation>
    <scope>NUCLEOTIDE SEQUENCE [LARGE SCALE GENOMIC DNA]</scope>
    <source>
        <strain evidence="5 6">DSM 566</strain>
    </source>
</reference>
<dbReference type="PROSITE" id="PS50005">
    <property type="entry name" value="TPR"/>
    <property type="match status" value="2"/>
</dbReference>
<dbReference type="InterPro" id="IPR051012">
    <property type="entry name" value="CellSynth/LPSAsmb/PSIAsmb"/>
</dbReference>
<keyword evidence="6" id="KW-1185">Reference proteome</keyword>
<dbReference type="OrthoDB" id="9809392at2"/>
<dbReference type="SUPFAM" id="SSF48452">
    <property type="entry name" value="TPR-like"/>
    <property type="match status" value="1"/>
</dbReference>
<feature type="repeat" description="TPR" evidence="3">
    <location>
        <begin position="125"/>
        <end position="158"/>
    </location>
</feature>
<dbReference type="AlphaFoldDB" id="A0A318H293"/>
<feature type="compositionally biased region" description="Low complexity" evidence="4">
    <location>
        <begin position="9"/>
        <end position="20"/>
    </location>
</feature>
<dbReference type="PANTHER" id="PTHR45586:SF1">
    <property type="entry name" value="LIPOPOLYSACCHARIDE ASSEMBLY PROTEIN B"/>
    <property type="match status" value="1"/>
</dbReference>